<dbReference type="STRING" id="113540.ENSSFOP00015051172"/>
<dbReference type="Pfam" id="PF05347">
    <property type="entry name" value="Complex1_LYR"/>
    <property type="match status" value="1"/>
</dbReference>
<dbReference type="GO" id="GO:0005739">
    <property type="term" value="C:mitochondrion"/>
    <property type="evidence" value="ECO:0007669"/>
    <property type="project" value="TreeGrafter"/>
</dbReference>
<evidence type="ECO:0000259" key="1">
    <source>
        <dbReference type="Pfam" id="PF05347"/>
    </source>
</evidence>
<evidence type="ECO:0000313" key="3">
    <source>
        <dbReference type="Proteomes" id="UP000034805"/>
    </source>
</evidence>
<dbReference type="AlphaFoldDB" id="A0A0P7W5N8"/>
<proteinExistence type="predicted"/>
<dbReference type="GO" id="GO:1990221">
    <property type="term" value="C:L-cysteine desulfurase complex"/>
    <property type="evidence" value="ECO:0007669"/>
    <property type="project" value="TreeGrafter"/>
</dbReference>
<protein>
    <recommendedName>
        <fullName evidence="1">Complex 1 LYR protein domain-containing protein</fullName>
    </recommendedName>
</protein>
<dbReference type="InterPro" id="IPR008011">
    <property type="entry name" value="Complex1_LYR_dom"/>
</dbReference>
<reference evidence="2 3" key="1">
    <citation type="submission" date="2015-08" db="EMBL/GenBank/DDBJ databases">
        <title>The genome of the Asian arowana (Scleropages formosus).</title>
        <authorList>
            <person name="Tan M.H."/>
            <person name="Gan H.M."/>
            <person name="Croft L.J."/>
            <person name="Austin C.M."/>
        </authorList>
    </citation>
    <scope>NUCLEOTIDE SEQUENCE [LARGE SCALE GENOMIC DNA]</scope>
    <source>
        <strain evidence="2">Aro1</strain>
    </source>
</reference>
<comment type="caution">
    <text evidence="2">The sequence shown here is derived from an EMBL/GenBank/DDBJ whole genome shotgun (WGS) entry which is preliminary data.</text>
</comment>
<dbReference type="GO" id="GO:0016226">
    <property type="term" value="P:iron-sulfur cluster assembly"/>
    <property type="evidence" value="ECO:0007669"/>
    <property type="project" value="TreeGrafter"/>
</dbReference>
<gene>
    <name evidence="2" type="ORF">Z043_124298</name>
</gene>
<dbReference type="EMBL" id="JARO02015091">
    <property type="protein sequence ID" value="KPP57927.1"/>
    <property type="molecule type" value="Genomic_DNA"/>
</dbReference>
<feature type="non-terminal residue" evidence="2">
    <location>
        <position position="1"/>
    </location>
</feature>
<accession>A0A0P7W5N8</accession>
<dbReference type="PANTHER" id="PTHR13166">
    <property type="entry name" value="PROTEIN C6ORF149"/>
    <property type="match status" value="1"/>
</dbReference>
<organism evidence="2 3">
    <name type="scientific">Scleropages formosus</name>
    <name type="common">Asian bonytongue</name>
    <name type="synonym">Osteoglossum formosum</name>
    <dbReference type="NCBI Taxonomy" id="113540"/>
    <lineage>
        <taxon>Eukaryota</taxon>
        <taxon>Metazoa</taxon>
        <taxon>Chordata</taxon>
        <taxon>Craniata</taxon>
        <taxon>Vertebrata</taxon>
        <taxon>Euteleostomi</taxon>
        <taxon>Actinopterygii</taxon>
        <taxon>Neopterygii</taxon>
        <taxon>Teleostei</taxon>
        <taxon>Osteoglossocephala</taxon>
        <taxon>Osteoglossomorpha</taxon>
        <taxon>Osteoglossiformes</taxon>
        <taxon>Osteoglossidae</taxon>
        <taxon>Scleropages</taxon>
    </lineage>
</organism>
<feature type="domain" description="Complex 1 LYR protein" evidence="1">
    <location>
        <begin position="2"/>
        <end position="35"/>
    </location>
</feature>
<name>A0A0P7W5N8_SCLFO</name>
<dbReference type="InterPro" id="IPR051522">
    <property type="entry name" value="ISC_assembly_LYR"/>
</dbReference>
<sequence>TYALRRVKDAFRENKNVNDPKTVEILLNRARDNLSIIQRQVSPPEETRDFSKPCWHSCHTEWLRGRGRRTFPEEATRVPGNACGYVPRETYRDVRFGAPDGRRRTGRCVEAEPGMSRSWRRFVGCAAPDWKWTGNERDVRFQRGSLGDRMRFGCRADVSEPTSGQYSLRVQTLPEKCQQSRAAVSESTRHLSGEAMVGSSLGGPPRMSVSGEASGPCLISSRVKKSICLHTTEFHNETPNVGVTEHVEQKRM</sequence>
<dbReference type="PANTHER" id="PTHR13166:SF7">
    <property type="entry name" value="LYR MOTIF-CONTAINING PROTEIN 4"/>
    <property type="match status" value="1"/>
</dbReference>
<dbReference type="Proteomes" id="UP000034805">
    <property type="component" value="Unassembled WGS sequence"/>
</dbReference>
<evidence type="ECO:0000313" key="2">
    <source>
        <dbReference type="EMBL" id="KPP57927.1"/>
    </source>
</evidence>